<dbReference type="AlphaFoldDB" id="A0A8T3YNE0"/>
<evidence type="ECO:0000313" key="1">
    <source>
        <dbReference type="EMBL" id="MBI4210776.1"/>
    </source>
</evidence>
<evidence type="ECO:0000313" key="2">
    <source>
        <dbReference type="Proteomes" id="UP000732298"/>
    </source>
</evidence>
<gene>
    <name evidence="1" type="ORF">HY544_04695</name>
</gene>
<dbReference type="InterPro" id="IPR037914">
    <property type="entry name" value="SpoVT-AbrB_sf"/>
</dbReference>
<accession>A0A8T3YNE0</accession>
<dbReference type="Proteomes" id="UP000732298">
    <property type="component" value="Unassembled WGS sequence"/>
</dbReference>
<organism evidence="1 2">
    <name type="scientific">Candidatus Iainarchaeum sp</name>
    <dbReference type="NCBI Taxonomy" id="3101447"/>
    <lineage>
        <taxon>Archaea</taxon>
        <taxon>Candidatus Iainarchaeota</taxon>
        <taxon>Candidatus Iainarchaeia</taxon>
        <taxon>Candidatus Iainarchaeales</taxon>
        <taxon>Candidatus Iainarchaeaceae</taxon>
        <taxon>Candidatus Iainarchaeum</taxon>
    </lineage>
</organism>
<sequence length="76" mass="8786">MAETEVIVKARKWGNSIGFTVPKNTVEKEGIRAGEDFRLRISRPLKMPHPGSFGFLNGWKIDSQKLKDRLREESDW</sequence>
<name>A0A8T3YNE0_9ARCH</name>
<protein>
    <recommendedName>
        <fullName evidence="3">AbrB/MazE/SpoVT family DNA-binding domain-containing protein</fullName>
    </recommendedName>
</protein>
<evidence type="ECO:0008006" key="3">
    <source>
        <dbReference type="Google" id="ProtNLM"/>
    </source>
</evidence>
<reference evidence="1" key="1">
    <citation type="submission" date="2020-07" db="EMBL/GenBank/DDBJ databases">
        <title>Huge and variable diversity of episymbiotic CPR bacteria and DPANN archaea in groundwater ecosystems.</title>
        <authorList>
            <person name="He C.Y."/>
            <person name="Keren R."/>
            <person name="Whittaker M."/>
            <person name="Farag I.F."/>
            <person name="Doudna J."/>
            <person name="Cate J.H.D."/>
            <person name="Banfield J.F."/>
        </authorList>
    </citation>
    <scope>NUCLEOTIDE SEQUENCE</scope>
    <source>
        <strain evidence="1">NC_groundwater_1296_Ag_S-0.2um_52_80</strain>
    </source>
</reference>
<dbReference type="EMBL" id="JACQPB010000041">
    <property type="protein sequence ID" value="MBI4210776.1"/>
    <property type="molecule type" value="Genomic_DNA"/>
</dbReference>
<proteinExistence type="predicted"/>
<dbReference type="Gene3D" id="2.10.260.10">
    <property type="match status" value="1"/>
</dbReference>
<dbReference type="SUPFAM" id="SSF89447">
    <property type="entry name" value="AbrB/MazE/MraZ-like"/>
    <property type="match status" value="1"/>
</dbReference>
<comment type="caution">
    <text evidence="1">The sequence shown here is derived from an EMBL/GenBank/DDBJ whole genome shotgun (WGS) entry which is preliminary data.</text>
</comment>